<gene>
    <name evidence="1" type="ORF">H9624_11305</name>
</gene>
<evidence type="ECO:0000313" key="2">
    <source>
        <dbReference type="Proteomes" id="UP000661894"/>
    </source>
</evidence>
<protein>
    <recommendedName>
        <fullName evidence="3">Transcriptional regulator, AbiEi antitoxin, Type IV TA system</fullName>
    </recommendedName>
</protein>
<evidence type="ECO:0000313" key="1">
    <source>
        <dbReference type="EMBL" id="MBD8062905.1"/>
    </source>
</evidence>
<comment type="caution">
    <text evidence="1">The sequence shown here is derived from an EMBL/GenBank/DDBJ whole genome shotgun (WGS) entry which is preliminary data.</text>
</comment>
<keyword evidence="2" id="KW-1185">Reference proteome</keyword>
<dbReference type="EMBL" id="JACSPO010000006">
    <property type="protein sequence ID" value="MBD8062905.1"/>
    <property type="molecule type" value="Genomic_DNA"/>
</dbReference>
<reference evidence="1 2" key="1">
    <citation type="submission" date="2020-08" db="EMBL/GenBank/DDBJ databases">
        <title>A Genomic Blueprint of the Chicken Gut Microbiome.</title>
        <authorList>
            <person name="Gilroy R."/>
            <person name="Ravi A."/>
            <person name="Getino M."/>
            <person name="Pursley I."/>
            <person name="Horton D.L."/>
            <person name="Alikhan N.-F."/>
            <person name="Baker D."/>
            <person name="Gharbi K."/>
            <person name="Hall N."/>
            <person name="Watson M."/>
            <person name="Adriaenssens E.M."/>
            <person name="Foster-Nyarko E."/>
            <person name="Jarju S."/>
            <person name="Secka A."/>
            <person name="Antonio M."/>
            <person name="Oren A."/>
            <person name="Chaudhuri R."/>
            <person name="La Ragione R.M."/>
            <person name="Hildebrand F."/>
            <person name="Pallen M.J."/>
        </authorList>
    </citation>
    <scope>NUCLEOTIDE SEQUENCE [LARGE SCALE GENOMIC DNA]</scope>
    <source>
        <strain evidence="1 2">Sa1BUA1</strain>
    </source>
</reference>
<evidence type="ECO:0008006" key="3">
    <source>
        <dbReference type="Google" id="ProtNLM"/>
    </source>
</evidence>
<accession>A0ABR8Z3I6</accession>
<name>A0ABR8Z3I6_9MICO</name>
<dbReference type="Proteomes" id="UP000661894">
    <property type="component" value="Unassembled WGS sequence"/>
</dbReference>
<proteinExistence type="predicted"/>
<sequence>MGLEITPRPVPTAYLSSELSRSAARAAVAAGELAVVRRGALVPAPTATTRWAKDEERALAMIASAARRLRNGAVFSHASAALLHGLWLWSVPEVPEVTQRSRPNAHGARTLRRHRAELAPEDVTTVSDLRVTTIERTIVDCARRMHPRDALVVADSGMRTLVGANRFRRTHQADAVERLRDRLLALVGQGPGHGRRRARAVIQAADPYSESPMETTLRWVAVSRGLPPPTTQLQVRTRGGTFYADLGWRWRVVLPDGAVTFITVLLEYDGELKYLPGGGLVSSVEESSATVVAEKRREDLVREVPGTVMLRFSRSELDDPAAAFARLLAAVPRNVRADLRPVAELLAGPTRTRR</sequence>
<dbReference type="RefSeq" id="WP_251840009.1">
    <property type="nucleotide sequence ID" value="NZ_JACSPO010000006.1"/>
</dbReference>
<organism evidence="1 2">
    <name type="scientific">Oceanitalea stevensii</name>
    <dbReference type="NCBI Taxonomy" id="2763072"/>
    <lineage>
        <taxon>Bacteria</taxon>
        <taxon>Bacillati</taxon>
        <taxon>Actinomycetota</taxon>
        <taxon>Actinomycetes</taxon>
        <taxon>Micrococcales</taxon>
        <taxon>Bogoriellaceae</taxon>
        <taxon>Georgenia</taxon>
    </lineage>
</organism>